<dbReference type="InterPro" id="IPR001086">
    <property type="entry name" value="Preph_deHydtase"/>
</dbReference>
<evidence type="ECO:0000259" key="20">
    <source>
        <dbReference type="PROSITE" id="PS51171"/>
    </source>
</evidence>
<evidence type="ECO:0000256" key="12">
    <source>
        <dbReference type="ARBA" id="ARBA00023235"/>
    </source>
</evidence>
<evidence type="ECO:0000256" key="3">
    <source>
        <dbReference type="ARBA" id="ARBA00004496"/>
    </source>
</evidence>
<dbReference type="UniPathway" id="UPA00121">
    <property type="reaction ID" value="UER00345"/>
</dbReference>
<keyword evidence="11" id="KW-0584">Phenylalanine biosynthesis</keyword>
<name>A0A2M6R993_9BACT</name>
<evidence type="ECO:0000256" key="15">
    <source>
        <dbReference type="ARBA" id="ARBA00031175"/>
    </source>
</evidence>
<dbReference type="SMART" id="SM00830">
    <property type="entry name" value="CM_2"/>
    <property type="match status" value="1"/>
</dbReference>
<comment type="pathway">
    <text evidence="4">Amino-acid biosynthesis; L-phenylalanine biosynthesis; phenylpyruvate from prephenate: step 1/1.</text>
</comment>
<evidence type="ECO:0000259" key="19">
    <source>
        <dbReference type="PROSITE" id="PS51168"/>
    </source>
</evidence>
<dbReference type="CDD" id="cd13630">
    <property type="entry name" value="PBP2_PDT_1"/>
    <property type="match status" value="1"/>
</dbReference>
<reference evidence="23" key="1">
    <citation type="submission" date="2017-09" db="EMBL/GenBank/DDBJ databases">
        <title>Depth-based differentiation of microbial function through sediment-hosted aquifers and enrichment of novel symbionts in the deep terrestrial subsurface.</title>
        <authorList>
            <person name="Probst A.J."/>
            <person name="Ladd B."/>
            <person name="Jarett J.K."/>
            <person name="Geller-Mcgrath D.E."/>
            <person name="Sieber C.M.K."/>
            <person name="Emerson J.B."/>
            <person name="Anantharaman K."/>
            <person name="Thomas B.C."/>
            <person name="Malmstrom R."/>
            <person name="Stieglmeier M."/>
            <person name="Klingl A."/>
            <person name="Woyke T."/>
            <person name="Ryan C.M."/>
            <person name="Banfield J.F."/>
        </authorList>
    </citation>
    <scope>NUCLEOTIDE SEQUENCE [LARGE SCALE GENOMIC DNA]</scope>
</reference>
<dbReference type="Gene3D" id="3.40.190.10">
    <property type="entry name" value="Periplasmic binding protein-like II"/>
    <property type="match status" value="2"/>
</dbReference>
<feature type="site" description="Essential for prephenate dehydratase activity" evidence="18">
    <location>
        <position position="254"/>
    </location>
</feature>
<keyword evidence="14" id="KW-0511">Multifunctional enzyme</keyword>
<comment type="caution">
    <text evidence="22">The sequence shown here is derived from an EMBL/GenBank/DDBJ whole genome shotgun (WGS) entry which is preliminary data.</text>
</comment>
<evidence type="ECO:0000256" key="17">
    <source>
        <dbReference type="ARBA" id="ARBA00047848"/>
    </source>
</evidence>
<dbReference type="UniPathway" id="UPA00120">
    <property type="reaction ID" value="UER00203"/>
</dbReference>
<dbReference type="GO" id="GO:0009094">
    <property type="term" value="P:L-phenylalanine biosynthetic process"/>
    <property type="evidence" value="ECO:0007669"/>
    <property type="project" value="UniProtKB-UniPathway"/>
</dbReference>
<comment type="function">
    <text evidence="2">Catalyzes the Claisen rearrangement of chorismate to prephenate and the decarboxylation/dehydration of prephenate to phenylpyruvate.</text>
</comment>
<comment type="subcellular location">
    <subcellularLocation>
        <location evidence="3">Cytoplasm</location>
    </subcellularLocation>
</comment>
<dbReference type="CDD" id="cd04905">
    <property type="entry name" value="ACT_CM-PDT"/>
    <property type="match status" value="1"/>
</dbReference>
<dbReference type="Pfam" id="PF01817">
    <property type="entry name" value="CM_2"/>
    <property type="match status" value="1"/>
</dbReference>
<evidence type="ECO:0000313" key="22">
    <source>
        <dbReference type="EMBL" id="PIS07168.1"/>
    </source>
</evidence>
<dbReference type="GO" id="GO:0004106">
    <property type="term" value="F:chorismate mutase activity"/>
    <property type="evidence" value="ECO:0007669"/>
    <property type="project" value="UniProtKB-EC"/>
</dbReference>
<comment type="pathway">
    <text evidence="5">Metabolic intermediate biosynthesis; prephenate biosynthesis; prephenate from chorismate: step 1/1.</text>
</comment>
<evidence type="ECO:0000256" key="18">
    <source>
        <dbReference type="PIRSR" id="PIRSR001500-2"/>
    </source>
</evidence>
<evidence type="ECO:0000256" key="13">
    <source>
        <dbReference type="ARBA" id="ARBA00023239"/>
    </source>
</evidence>
<dbReference type="PROSITE" id="PS51171">
    <property type="entry name" value="PREPHENATE_DEHYDR_3"/>
    <property type="match status" value="1"/>
</dbReference>
<dbReference type="Gene3D" id="3.30.70.260">
    <property type="match status" value="1"/>
</dbReference>
<evidence type="ECO:0000256" key="9">
    <source>
        <dbReference type="ARBA" id="ARBA00022605"/>
    </source>
</evidence>
<feature type="domain" description="ACT" evidence="21">
    <location>
        <begin position="273"/>
        <end position="347"/>
    </location>
</feature>
<dbReference type="GO" id="GO:0046417">
    <property type="term" value="P:chorismate metabolic process"/>
    <property type="evidence" value="ECO:0007669"/>
    <property type="project" value="InterPro"/>
</dbReference>
<evidence type="ECO:0000256" key="6">
    <source>
        <dbReference type="ARBA" id="ARBA00013147"/>
    </source>
</evidence>
<dbReference type="GO" id="GO:0004664">
    <property type="term" value="F:prephenate dehydratase activity"/>
    <property type="evidence" value="ECO:0007669"/>
    <property type="project" value="UniProtKB-EC"/>
</dbReference>
<protein>
    <recommendedName>
        <fullName evidence="7">Bifunctional chorismate mutase/prephenate dehydratase</fullName>
        <ecNumber evidence="6">4.2.1.51</ecNumber>
    </recommendedName>
    <alternativeName>
        <fullName evidence="16">Chorismate mutase-prephenate dehydratase</fullName>
    </alternativeName>
    <alternativeName>
        <fullName evidence="15">p-protein</fullName>
    </alternativeName>
</protein>
<keyword evidence="9" id="KW-0028">Amino-acid biosynthesis</keyword>
<evidence type="ECO:0000256" key="14">
    <source>
        <dbReference type="ARBA" id="ARBA00023268"/>
    </source>
</evidence>
<proteinExistence type="predicted"/>
<dbReference type="NCBIfam" id="NF008865">
    <property type="entry name" value="PRK11898.1"/>
    <property type="match status" value="1"/>
</dbReference>
<dbReference type="SUPFAM" id="SSF53850">
    <property type="entry name" value="Periplasmic binding protein-like II"/>
    <property type="match status" value="1"/>
</dbReference>
<keyword evidence="12" id="KW-0413">Isomerase</keyword>
<dbReference type="SUPFAM" id="SSF48600">
    <property type="entry name" value="Chorismate mutase II"/>
    <property type="match status" value="1"/>
</dbReference>
<dbReference type="PANTHER" id="PTHR21022:SF19">
    <property type="entry name" value="PREPHENATE DEHYDRATASE-RELATED"/>
    <property type="match status" value="1"/>
</dbReference>
<dbReference type="Gene3D" id="1.20.59.10">
    <property type="entry name" value="Chorismate mutase"/>
    <property type="match status" value="1"/>
</dbReference>
<dbReference type="InterPro" id="IPR036263">
    <property type="entry name" value="Chorismate_II_sf"/>
</dbReference>
<dbReference type="InterPro" id="IPR036979">
    <property type="entry name" value="CM_dom_sf"/>
</dbReference>
<feature type="domain" description="Prephenate dehydratase" evidence="20">
    <location>
        <begin position="87"/>
        <end position="261"/>
    </location>
</feature>
<dbReference type="InterPro" id="IPR002912">
    <property type="entry name" value="ACT_dom"/>
</dbReference>
<evidence type="ECO:0000313" key="23">
    <source>
        <dbReference type="Proteomes" id="UP000231162"/>
    </source>
</evidence>
<dbReference type="Proteomes" id="UP000231162">
    <property type="component" value="Unassembled WGS sequence"/>
</dbReference>
<evidence type="ECO:0000256" key="11">
    <source>
        <dbReference type="ARBA" id="ARBA00023222"/>
    </source>
</evidence>
<dbReference type="PANTHER" id="PTHR21022">
    <property type="entry name" value="PREPHENATE DEHYDRATASE P PROTEIN"/>
    <property type="match status" value="1"/>
</dbReference>
<dbReference type="InterPro" id="IPR008242">
    <property type="entry name" value="Chor_mutase/pphenate_deHydtase"/>
</dbReference>
<evidence type="ECO:0000256" key="5">
    <source>
        <dbReference type="ARBA" id="ARBA00004817"/>
    </source>
</evidence>
<evidence type="ECO:0000256" key="7">
    <source>
        <dbReference type="ARBA" id="ARBA00014401"/>
    </source>
</evidence>
<evidence type="ECO:0000256" key="8">
    <source>
        <dbReference type="ARBA" id="ARBA00022490"/>
    </source>
</evidence>
<dbReference type="AlphaFoldDB" id="A0A2M6R993"/>
<comment type="catalytic activity">
    <reaction evidence="1">
        <text>chorismate = prephenate</text>
        <dbReference type="Rhea" id="RHEA:13897"/>
        <dbReference type="ChEBI" id="CHEBI:29748"/>
        <dbReference type="ChEBI" id="CHEBI:29934"/>
        <dbReference type="EC" id="5.4.99.5"/>
    </reaction>
</comment>
<dbReference type="EC" id="4.2.1.51" evidence="6"/>
<keyword evidence="8" id="KW-0963">Cytoplasm</keyword>
<keyword evidence="13" id="KW-0456">Lyase</keyword>
<evidence type="ECO:0000256" key="1">
    <source>
        <dbReference type="ARBA" id="ARBA00000824"/>
    </source>
</evidence>
<feature type="domain" description="Chorismate mutase" evidence="19">
    <location>
        <begin position="1"/>
        <end position="87"/>
    </location>
</feature>
<dbReference type="Pfam" id="PF00800">
    <property type="entry name" value="PDT"/>
    <property type="match status" value="1"/>
</dbReference>
<sequence>MVRQGRIRKEIDEVDHEIARLLTLRARYAREMGAYKRKEGIAQYDPAREKVVIARAQKLCPGLPPSAVRAIFGEIISACLSLEEPILVGYLGPETSFSDVACRMLFGQSVHGVPLANFGMIFDAVEKGECQYGVVPVENCTEGPVNQVLDRLIQTNLRVCNRLILPVSQTCMANCEPKQIKRVYSHPQALAQCRHWIATHMPHAKLYPTDSTAAGALMALKYKNACAIGTTRAAQVHGFSTVIEGVNDENGNATRFLVIGNHAAQPTGNDVASLILYIQNKPQALVKVLRSLKQNMTSIQSRPVKGHPWEYVFCIDVEGHHNDPDFQETLVRLEKVCVRVKVLGSYPA</sequence>
<evidence type="ECO:0000256" key="2">
    <source>
        <dbReference type="ARBA" id="ARBA00002364"/>
    </source>
</evidence>
<dbReference type="SUPFAM" id="SSF55021">
    <property type="entry name" value="ACT-like"/>
    <property type="match status" value="1"/>
</dbReference>
<gene>
    <name evidence="22" type="ORF">COT79_00695</name>
</gene>
<dbReference type="PIRSF" id="PIRSF001500">
    <property type="entry name" value="Chor_mut_pdt_Ppr"/>
    <property type="match status" value="1"/>
</dbReference>
<dbReference type="EMBL" id="PEZX01000013">
    <property type="protein sequence ID" value="PIS07168.1"/>
    <property type="molecule type" value="Genomic_DNA"/>
</dbReference>
<evidence type="ECO:0000256" key="16">
    <source>
        <dbReference type="ARBA" id="ARBA00031520"/>
    </source>
</evidence>
<accession>A0A2M6R993</accession>
<keyword evidence="10" id="KW-0057">Aromatic amino acid biosynthesis</keyword>
<dbReference type="GO" id="GO:0005737">
    <property type="term" value="C:cytoplasm"/>
    <property type="evidence" value="ECO:0007669"/>
    <property type="project" value="UniProtKB-SubCell"/>
</dbReference>
<dbReference type="PROSITE" id="PS51671">
    <property type="entry name" value="ACT"/>
    <property type="match status" value="1"/>
</dbReference>
<organism evidence="22 23">
    <name type="scientific">Candidatus Berkelbacteria bacterium CG10_big_fil_rev_8_21_14_0_10_43_14</name>
    <dbReference type="NCBI Taxonomy" id="1974515"/>
    <lineage>
        <taxon>Bacteria</taxon>
        <taxon>Candidatus Berkelbacteria</taxon>
    </lineage>
</organism>
<dbReference type="InterPro" id="IPR045865">
    <property type="entry name" value="ACT-like_dom_sf"/>
</dbReference>
<comment type="catalytic activity">
    <reaction evidence="17">
        <text>prephenate + H(+) = 3-phenylpyruvate + CO2 + H2O</text>
        <dbReference type="Rhea" id="RHEA:21648"/>
        <dbReference type="ChEBI" id="CHEBI:15377"/>
        <dbReference type="ChEBI" id="CHEBI:15378"/>
        <dbReference type="ChEBI" id="CHEBI:16526"/>
        <dbReference type="ChEBI" id="CHEBI:18005"/>
        <dbReference type="ChEBI" id="CHEBI:29934"/>
        <dbReference type="EC" id="4.2.1.51"/>
    </reaction>
</comment>
<dbReference type="InterPro" id="IPR002701">
    <property type="entry name" value="CM_II_prokaryot"/>
</dbReference>
<evidence type="ECO:0000256" key="10">
    <source>
        <dbReference type="ARBA" id="ARBA00023141"/>
    </source>
</evidence>
<evidence type="ECO:0000259" key="21">
    <source>
        <dbReference type="PROSITE" id="PS51671"/>
    </source>
</evidence>
<evidence type="ECO:0000256" key="4">
    <source>
        <dbReference type="ARBA" id="ARBA00004741"/>
    </source>
</evidence>
<dbReference type="PROSITE" id="PS51168">
    <property type="entry name" value="CHORISMATE_MUT_2"/>
    <property type="match status" value="1"/>
</dbReference>